<keyword evidence="4" id="KW-1185">Reference proteome</keyword>
<reference evidence="3 4" key="1">
    <citation type="journal article" date="2025" name="Anaerobe">
        <title>Description of Anaerococcus kampingiae sp. nov., Anaerococcus groningensis sp. nov., Anaerococcus martiniensis sp. nov., and Anaerococcus cruorum sp. nov., isolated from human clinical specimens.</title>
        <authorList>
            <person name="Boiten K.E."/>
            <person name="Meijer J."/>
            <person name="van Wezel E.M."/>
            <person name="Veloo A.C.M."/>
        </authorList>
    </citation>
    <scope>NUCLEOTIDE SEQUENCE [LARGE SCALE GENOMIC DNA]</scope>
    <source>
        <strain evidence="3 4">ENR0874</strain>
    </source>
</reference>
<dbReference type="SUPFAM" id="SSF56300">
    <property type="entry name" value="Metallo-dependent phosphatases"/>
    <property type="match status" value="1"/>
</dbReference>
<evidence type="ECO:0000313" key="3">
    <source>
        <dbReference type="EMBL" id="MFO3666951.1"/>
    </source>
</evidence>
<keyword evidence="3" id="KW-0540">Nuclease</keyword>
<gene>
    <name evidence="3" type="ORF">ACCQ42_04115</name>
</gene>
<name>A0ABW9MEK4_9FIRM</name>
<dbReference type="Pfam" id="PF00149">
    <property type="entry name" value="Metallophos"/>
    <property type="match status" value="1"/>
</dbReference>
<dbReference type="RefSeq" id="WP_265212386.1">
    <property type="nucleotide sequence ID" value="NZ_JBGMEF010000018.1"/>
</dbReference>
<protein>
    <submittedName>
        <fullName evidence="3">Exonuclease SbcCD subunit D</fullName>
    </submittedName>
</protein>
<proteinExistence type="predicted"/>
<dbReference type="CDD" id="cd00840">
    <property type="entry name" value="MPP_Mre11_N"/>
    <property type="match status" value="1"/>
</dbReference>
<dbReference type="InterPro" id="IPR029052">
    <property type="entry name" value="Metallo-depent_PP-like"/>
</dbReference>
<evidence type="ECO:0000259" key="2">
    <source>
        <dbReference type="Pfam" id="PF00149"/>
    </source>
</evidence>
<dbReference type="Gene3D" id="3.60.21.10">
    <property type="match status" value="1"/>
</dbReference>
<accession>A0ABW9MEK4</accession>
<dbReference type="InterPro" id="IPR041796">
    <property type="entry name" value="Mre11_N"/>
</dbReference>
<sequence length="336" mass="39700">MKFIHLADVHLADNLNFKSDLSSLIRKKNKESFYKILEENQDADFILIAGDLYERDYFTLNDYKDLFEKIGAFKKDVFYVAGNHDYIGRDNYLYLKNKPDNLHIFWDDDLSYFEIDNIRVYGLSYVDRIYNKDFPYDIDLEDSYFNILLVHGDVYNKNSSYLNLDIGKLKNLGFDYVALGHIHKRDKLYDNIYYAGAIEPMDYSDLYDFGYIKYDEGKVSYVDSSLMKFYDLNIDPSDFNNQDDLVDYINSKLEDKINFLRLRTDKNISLNSFRKNVNAYDIDLKINEQIDYKKLASLYPNSILSKFLEKFEGKDDEISSRALDLGLEALFRSQND</sequence>
<evidence type="ECO:0000256" key="1">
    <source>
        <dbReference type="ARBA" id="ARBA00022801"/>
    </source>
</evidence>
<evidence type="ECO:0000313" key="4">
    <source>
        <dbReference type="Proteomes" id="UP001637994"/>
    </source>
</evidence>
<dbReference type="Proteomes" id="UP001637994">
    <property type="component" value="Unassembled WGS sequence"/>
</dbReference>
<dbReference type="InterPro" id="IPR004843">
    <property type="entry name" value="Calcineurin-like_PHP"/>
</dbReference>
<feature type="domain" description="Calcineurin-like phosphoesterase" evidence="2">
    <location>
        <begin position="1"/>
        <end position="184"/>
    </location>
</feature>
<comment type="caution">
    <text evidence="3">The sequence shown here is derived from an EMBL/GenBank/DDBJ whole genome shotgun (WGS) entry which is preliminary data.</text>
</comment>
<organism evidence="3 4">
    <name type="scientific">Anaerococcus kampingae</name>
    <dbReference type="NCBI Taxonomy" id="3115614"/>
    <lineage>
        <taxon>Bacteria</taxon>
        <taxon>Bacillati</taxon>
        <taxon>Bacillota</taxon>
        <taxon>Tissierellia</taxon>
        <taxon>Tissierellales</taxon>
        <taxon>Peptoniphilaceae</taxon>
        <taxon>Anaerococcus</taxon>
    </lineage>
</organism>
<dbReference type="EMBL" id="JBGMEF010000018">
    <property type="protein sequence ID" value="MFO3666951.1"/>
    <property type="molecule type" value="Genomic_DNA"/>
</dbReference>
<dbReference type="GO" id="GO:0004527">
    <property type="term" value="F:exonuclease activity"/>
    <property type="evidence" value="ECO:0007669"/>
    <property type="project" value="UniProtKB-KW"/>
</dbReference>
<keyword evidence="3" id="KW-0269">Exonuclease</keyword>
<keyword evidence="1" id="KW-0378">Hydrolase</keyword>
<dbReference type="InterPro" id="IPR050535">
    <property type="entry name" value="DNA_Repair-Maintenance_Comp"/>
</dbReference>
<dbReference type="PANTHER" id="PTHR30337:SF7">
    <property type="entry name" value="PHOSPHOESTERASE"/>
    <property type="match status" value="1"/>
</dbReference>
<dbReference type="PANTHER" id="PTHR30337">
    <property type="entry name" value="COMPONENT OF ATP-DEPENDENT DSDNA EXONUCLEASE"/>
    <property type="match status" value="1"/>
</dbReference>